<evidence type="ECO:0000256" key="4">
    <source>
        <dbReference type="ARBA" id="ARBA00022741"/>
    </source>
</evidence>
<keyword evidence="10" id="KW-0472">Membrane</keyword>
<keyword evidence="10" id="KW-0812">Transmembrane</keyword>
<feature type="domain" description="PASTA" evidence="12">
    <location>
        <begin position="472"/>
        <end position="538"/>
    </location>
</feature>
<dbReference type="PANTHER" id="PTHR43289:SF34">
    <property type="entry name" value="SERINE_THREONINE-PROTEIN KINASE YBDM-RELATED"/>
    <property type="match status" value="1"/>
</dbReference>
<dbReference type="SMART" id="SM00220">
    <property type="entry name" value="S_TKc"/>
    <property type="match status" value="1"/>
</dbReference>
<keyword evidence="4 9" id="KW-0547">Nucleotide-binding</keyword>
<dbReference type="PANTHER" id="PTHR43289">
    <property type="entry name" value="MITOGEN-ACTIVATED PROTEIN KINASE KINASE KINASE 20-RELATED"/>
    <property type="match status" value="1"/>
</dbReference>
<dbReference type="EMBL" id="CP062796">
    <property type="protein sequence ID" value="QUL98344.1"/>
    <property type="molecule type" value="Genomic_DNA"/>
</dbReference>
<keyword evidence="3" id="KW-0808">Transferase</keyword>
<evidence type="ECO:0000259" key="12">
    <source>
        <dbReference type="PROSITE" id="PS51178"/>
    </source>
</evidence>
<dbReference type="FunFam" id="3.30.200.20:FF:000035">
    <property type="entry name" value="Serine/threonine protein kinase Stk1"/>
    <property type="match status" value="1"/>
</dbReference>
<gene>
    <name evidence="13" type="ORF">IMF26_10035</name>
</gene>
<organism evidence="13">
    <name type="scientific">Candidatus Fermentithermobacillus carboniphilus</name>
    <dbReference type="NCBI Taxonomy" id="3085328"/>
    <lineage>
        <taxon>Bacteria</taxon>
        <taxon>Bacillati</taxon>
        <taxon>Bacillota</taxon>
        <taxon>Candidatus Fermentithermobacillia</taxon>
        <taxon>Candidatus Fermentithermobacillales</taxon>
        <taxon>Candidatus Fermentithermobacillaceae</taxon>
        <taxon>Candidatus Fermentithermobacillus</taxon>
    </lineage>
</organism>
<evidence type="ECO:0000256" key="10">
    <source>
        <dbReference type="SAM" id="Phobius"/>
    </source>
</evidence>
<dbReference type="CDD" id="cd06577">
    <property type="entry name" value="PASTA_pknB"/>
    <property type="match status" value="3"/>
</dbReference>
<dbReference type="PROSITE" id="PS00108">
    <property type="entry name" value="PROTEIN_KINASE_ST"/>
    <property type="match status" value="1"/>
</dbReference>
<protein>
    <recommendedName>
        <fullName evidence="1">non-specific serine/threonine protein kinase</fullName>
        <ecNumber evidence="1">2.7.11.1</ecNumber>
    </recommendedName>
</protein>
<dbReference type="InterPro" id="IPR017441">
    <property type="entry name" value="Protein_kinase_ATP_BS"/>
</dbReference>
<evidence type="ECO:0000256" key="8">
    <source>
        <dbReference type="ARBA" id="ARBA00048679"/>
    </source>
</evidence>
<dbReference type="PROSITE" id="PS00107">
    <property type="entry name" value="PROTEIN_KINASE_ATP"/>
    <property type="match status" value="1"/>
</dbReference>
<evidence type="ECO:0000256" key="9">
    <source>
        <dbReference type="PROSITE-ProRule" id="PRU10141"/>
    </source>
</evidence>
<reference evidence="13" key="2">
    <citation type="journal article" date="2023" name="Biology">
        <title>Prokaryotic Life Associated with Coal-Fire Gas Vents Revealed by Metagenomics.</title>
        <authorList>
            <person name="Kadnikov V.V."/>
            <person name="Mardanov A.V."/>
            <person name="Beletsky A.V."/>
            <person name="Karnachuk O.V."/>
            <person name="Ravin N.V."/>
        </authorList>
    </citation>
    <scope>NUCLEOTIDE SEQUENCE</scope>
    <source>
        <strain evidence="13">Bu02</strain>
    </source>
</reference>
<dbReference type="PROSITE" id="PS51178">
    <property type="entry name" value="PASTA"/>
    <property type="match status" value="3"/>
</dbReference>
<dbReference type="InterPro" id="IPR011009">
    <property type="entry name" value="Kinase-like_dom_sf"/>
</dbReference>
<sequence>MTLKDLPGKKILNRYEVRERIGGGGMSVVWKAYDLVLDRNVALKVLRPEMSEDEDFIRRFRREAKAAASLSHPNIVNIYDVGEDQGLYFIVMELVEGETLRDRLKREKRLGLREALNIAAQICEGLSHAHANRIIHRDIKPQNILITKQGHVKVADFGIARALGGVSTTSTGVVVGSAPYLSPEQAKNGVVSARSDLYSLGVVLYEMLSGSPPFAGESPVAVALQHLEAEIPSLREKNPDIPPAVDALVRKAMAKMPEDRFQSADEMLKAIRQLQSSYVASSEEIPAPGGDEALPRGRKQKRGLSLAAKILLGFLVAALGIAGYAVYLFNKWMAVPIVEVPNIVGKTQMEAQAILREKGLIPQIAAEQYDPNYPANVVISQSPMGGEKVKKGREVYYVLSKGEKFVTVPDVSGKTALEAQLEFQNVGLDIGNVGFEFHPTVPKDRVISQNPRAGTQVAIGTKVDVEISKGAQPETVKVPKVVGLSKDDAEALLKSSLLDIGTVSQVPGQEPFGTVLQQVPAEGTEVPIRSKVDITISLGPEKPPNTYSFTVKVPDSGKPAVNVRVVVTDTAGERVVYDKNEKPGAEVPIRFEYKGSQAILKVYFDGVLASQATIRP</sequence>
<feature type="transmembrane region" description="Helical" evidence="10">
    <location>
        <begin position="306"/>
        <end position="329"/>
    </location>
</feature>
<feature type="domain" description="PASTA" evidence="12">
    <location>
        <begin position="402"/>
        <end position="469"/>
    </location>
</feature>
<keyword evidence="5 13" id="KW-0418">Kinase</keyword>
<feature type="domain" description="Protein kinase" evidence="11">
    <location>
        <begin position="15"/>
        <end position="279"/>
    </location>
</feature>
<feature type="domain" description="PASTA" evidence="12">
    <location>
        <begin position="334"/>
        <end position="401"/>
    </location>
</feature>
<dbReference type="Gene3D" id="1.10.510.10">
    <property type="entry name" value="Transferase(Phosphotransferase) domain 1"/>
    <property type="match status" value="1"/>
</dbReference>
<dbReference type="FunFam" id="1.10.510.10:FF:000021">
    <property type="entry name" value="Serine/threonine protein kinase"/>
    <property type="match status" value="1"/>
</dbReference>
<keyword evidence="6 9" id="KW-0067">ATP-binding</keyword>
<proteinExistence type="predicted"/>
<keyword evidence="10" id="KW-1133">Transmembrane helix</keyword>
<dbReference type="InterPro" id="IPR000719">
    <property type="entry name" value="Prot_kinase_dom"/>
</dbReference>
<reference evidence="13" key="1">
    <citation type="submission" date="2020-10" db="EMBL/GenBank/DDBJ databases">
        <authorList>
            <person name="Kadnikov V."/>
            <person name="Beletsky A.V."/>
            <person name="Mardanov A.V."/>
            <person name="Karnachuk O.V."/>
            <person name="Ravin N.V."/>
        </authorList>
    </citation>
    <scope>NUCLEOTIDE SEQUENCE</scope>
    <source>
        <strain evidence="13">Bu02</strain>
    </source>
</reference>
<dbReference type="Pfam" id="PF03793">
    <property type="entry name" value="PASTA"/>
    <property type="match status" value="3"/>
</dbReference>
<dbReference type="AlphaFoldDB" id="A0AAT9LBB5"/>
<dbReference type="Gene3D" id="3.30.10.20">
    <property type="match status" value="3"/>
</dbReference>
<dbReference type="KEGG" id="fcz:IMF26_10035"/>
<feature type="binding site" evidence="9">
    <location>
        <position position="44"/>
    </location>
    <ligand>
        <name>ATP</name>
        <dbReference type="ChEBI" id="CHEBI:30616"/>
    </ligand>
</feature>
<accession>A0AAT9LBB5</accession>
<dbReference type="PROSITE" id="PS50011">
    <property type="entry name" value="PROTEIN_KINASE_DOM"/>
    <property type="match status" value="1"/>
</dbReference>
<dbReference type="GO" id="GO:0005524">
    <property type="term" value="F:ATP binding"/>
    <property type="evidence" value="ECO:0007669"/>
    <property type="project" value="UniProtKB-UniRule"/>
</dbReference>
<evidence type="ECO:0000256" key="6">
    <source>
        <dbReference type="ARBA" id="ARBA00022840"/>
    </source>
</evidence>
<dbReference type="InterPro" id="IPR005543">
    <property type="entry name" value="PASTA_dom"/>
</dbReference>
<name>A0AAT9LBB5_9FIRM</name>
<evidence type="ECO:0000256" key="2">
    <source>
        <dbReference type="ARBA" id="ARBA00022527"/>
    </source>
</evidence>
<evidence type="ECO:0000256" key="3">
    <source>
        <dbReference type="ARBA" id="ARBA00022679"/>
    </source>
</evidence>
<dbReference type="SUPFAM" id="SSF56112">
    <property type="entry name" value="Protein kinase-like (PK-like)"/>
    <property type="match status" value="1"/>
</dbReference>
<comment type="catalytic activity">
    <reaction evidence="7">
        <text>L-threonyl-[protein] + ATP = O-phospho-L-threonyl-[protein] + ADP + H(+)</text>
        <dbReference type="Rhea" id="RHEA:46608"/>
        <dbReference type="Rhea" id="RHEA-COMP:11060"/>
        <dbReference type="Rhea" id="RHEA-COMP:11605"/>
        <dbReference type="ChEBI" id="CHEBI:15378"/>
        <dbReference type="ChEBI" id="CHEBI:30013"/>
        <dbReference type="ChEBI" id="CHEBI:30616"/>
        <dbReference type="ChEBI" id="CHEBI:61977"/>
        <dbReference type="ChEBI" id="CHEBI:456216"/>
        <dbReference type="EC" id="2.7.11.1"/>
    </reaction>
</comment>
<dbReference type="SMART" id="SM00740">
    <property type="entry name" value="PASTA"/>
    <property type="match status" value="3"/>
</dbReference>
<evidence type="ECO:0000256" key="1">
    <source>
        <dbReference type="ARBA" id="ARBA00012513"/>
    </source>
</evidence>
<dbReference type="InterPro" id="IPR008271">
    <property type="entry name" value="Ser/Thr_kinase_AS"/>
</dbReference>
<dbReference type="CDD" id="cd14014">
    <property type="entry name" value="STKc_PknB_like"/>
    <property type="match status" value="1"/>
</dbReference>
<dbReference type="EC" id="2.7.11.1" evidence="1"/>
<evidence type="ECO:0000259" key="11">
    <source>
        <dbReference type="PROSITE" id="PS50011"/>
    </source>
</evidence>
<evidence type="ECO:0000256" key="5">
    <source>
        <dbReference type="ARBA" id="ARBA00022777"/>
    </source>
</evidence>
<evidence type="ECO:0000256" key="7">
    <source>
        <dbReference type="ARBA" id="ARBA00047899"/>
    </source>
</evidence>
<dbReference type="Gene3D" id="3.30.200.20">
    <property type="entry name" value="Phosphorylase Kinase, domain 1"/>
    <property type="match status" value="1"/>
</dbReference>
<dbReference type="Pfam" id="PF00069">
    <property type="entry name" value="Pkinase"/>
    <property type="match status" value="1"/>
</dbReference>
<keyword evidence="2 13" id="KW-0723">Serine/threonine-protein kinase</keyword>
<evidence type="ECO:0000313" key="13">
    <source>
        <dbReference type="EMBL" id="QUL98344.1"/>
    </source>
</evidence>
<dbReference type="GO" id="GO:0004674">
    <property type="term" value="F:protein serine/threonine kinase activity"/>
    <property type="evidence" value="ECO:0007669"/>
    <property type="project" value="UniProtKB-KW"/>
</dbReference>
<comment type="catalytic activity">
    <reaction evidence="8">
        <text>L-seryl-[protein] + ATP = O-phospho-L-seryl-[protein] + ADP + H(+)</text>
        <dbReference type="Rhea" id="RHEA:17989"/>
        <dbReference type="Rhea" id="RHEA-COMP:9863"/>
        <dbReference type="Rhea" id="RHEA-COMP:11604"/>
        <dbReference type="ChEBI" id="CHEBI:15378"/>
        <dbReference type="ChEBI" id="CHEBI:29999"/>
        <dbReference type="ChEBI" id="CHEBI:30616"/>
        <dbReference type="ChEBI" id="CHEBI:83421"/>
        <dbReference type="ChEBI" id="CHEBI:456216"/>
        <dbReference type="EC" id="2.7.11.1"/>
    </reaction>
</comment>